<dbReference type="Proteomes" id="UP001225356">
    <property type="component" value="Unassembled WGS sequence"/>
</dbReference>
<sequence>MALAVVKDLRVARAPATTEDLEALEIDVPARAAAGLSDGTISSDVLHLEQARAWFGRPLWEMEPADADAYSGKVLCSTARGTRLARAQAVKTFFAFLELRHKVKIHQMTGRVVECPTSAPPESEPTSPSVPTPKASTAGSKATTSMSATP</sequence>
<evidence type="ECO:0000313" key="3">
    <source>
        <dbReference type="Proteomes" id="UP001225356"/>
    </source>
</evidence>
<evidence type="ECO:0000256" key="1">
    <source>
        <dbReference type="SAM" id="MobiDB-lite"/>
    </source>
</evidence>
<organism evidence="2 3">
    <name type="scientific">Streptosporangium lutulentum</name>
    <dbReference type="NCBI Taxonomy" id="1461250"/>
    <lineage>
        <taxon>Bacteria</taxon>
        <taxon>Bacillati</taxon>
        <taxon>Actinomycetota</taxon>
        <taxon>Actinomycetes</taxon>
        <taxon>Streptosporangiales</taxon>
        <taxon>Streptosporangiaceae</taxon>
        <taxon>Streptosporangium</taxon>
    </lineage>
</organism>
<accession>A0ABT9QQ21</accession>
<dbReference type="EMBL" id="JAUSQU010000001">
    <property type="protein sequence ID" value="MDP9848833.1"/>
    <property type="molecule type" value="Genomic_DNA"/>
</dbReference>
<comment type="caution">
    <text evidence="2">The sequence shown here is derived from an EMBL/GenBank/DDBJ whole genome shotgun (WGS) entry which is preliminary data.</text>
</comment>
<feature type="region of interest" description="Disordered" evidence="1">
    <location>
        <begin position="114"/>
        <end position="150"/>
    </location>
</feature>
<evidence type="ECO:0000313" key="2">
    <source>
        <dbReference type="EMBL" id="MDP9848833.1"/>
    </source>
</evidence>
<feature type="compositionally biased region" description="Polar residues" evidence="1">
    <location>
        <begin position="134"/>
        <end position="150"/>
    </location>
</feature>
<gene>
    <name evidence="2" type="ORF">J2853_008044</name>
</gene>
<keyword evidence="3" id="KW-1185">Reference proteome</keyword>
<dbReference type="RefSeq" id="WP_307566344.1">
    <property type="nucleotide sequence ID" value="NZ_JAUSQU010000001.1"/>
</dbReference>
<proteinExistence type="predicted"/>
<name>A0ABT9QQ21_9ACTN</name>
<protein>
    <submittedName>
        <fullName evidence="2">Uncharacterized protein</fullName>
    </submittedName>
</protein>
<feature type="compositionally biased region" description="Pro residues" evidence="1">
    <location>
        <begin position="118"/>
        <end position="131"/>
    </location>
</feature>
<reference evidence="2 3" key="1">
    <citation type="submission" date="2023-07" db="EMBL/GenBank/DDBJ databases">
        <title>Sequencing the genomes of 1000 actinobacteria strains.</title>
        <authorList>
            <person name="Klenk H.-P."/>
        </authorList>
    </citation>
    <scope>NUCLEOTIDE SEQUENCE [LARGE SCALE GENOMIC DNA]</scope>
    <source>
        <strain evidence="2 3">DSM 46740</strain>
    </source>
</reference>